<proteinExistence type="predicted"/>
<dbReference type="Proteomes" id="UP001167796">
    <property type="component" value="Unassembled WGS sequence"/>
</dbReference>
<feature type="region of interest" description="Disordered" evidence="1">
    <location>
        <begin position="39"/>
        <end position="63"/>
    </location>
</feature>
<comment type="caution">
    <text evidence="3">The sequence shown here is derived from an EMBL/GenBank/DDBJ whole genome shotgun (WGS) entry which is preliminary data.</text>
</comment>
<protein>
    <recommendedName>
        <fullName evidence="5">Periplasmic heavy metal sensor</fullName>
    </recommendedName>
</protein>
<dbReference type="EMBL" id="JAUQSX010000004">
    <property type="protein sequence ID" value="MDO7846666.1"/>
    <property type="molecule type" value="Genomic_DNA"/>
</dbReference>
<accession>A0ABT9ACF8</accession>
<evidence type="ECO:0000313" key="4">
    <source>
        <dbReference type="Proteomes" id="UP001167796"/>
    </source>
</evidence>
<feature type="chain" id="PRO_5046156188" description="Periplasmic heavy metal sensor" evidence="2">
    <location>
        <begin position="21"/>
        <end position="157"/>
    </location>
</feature>
<sequence length="157" mass="17562">MLKHLLFLGALLSLATAATAQTQPAAPGTEQSYITVKRERRGVNDINPDQEAERKASQLTGQLALSPEQTVRVRAAALIESQERLALLKKHNAQTNHDTLQEEGRAISNKFEEQLKAILTPEQYERRLMIQERFRKIREQADAAGKTDGQPVPVTRP</sequence>
<keyword evidence="2" id="KW-0732">Signal</keyword>
<dbReference type="RefSeq" id="WP_305011349.1">
    <property type="nucleotide sequence ID" value="NZ_JAUQSX010000004.1"/>
</dbReference>
<evidence type="ECO:0000313" key="3">
    <source>
        <dbReference type="EMBL" id="MDO7846666.1"/>
    </source>
</evidence>
<name>A0ABT9ACF8_9BACT</name>
<feature type="signal peptide" evidence="2">
    <location>
        <begin position="1"/>
        <end position="20"/>
    </location>
</feature>
<gene>
    <name evidence="3" type="ORF">Q5H92_09885</name>
</gene>
<organism evidence="3 4">
    <name type="scientific">Hymenobacter mellowenesis</name>
    <dbReference type="NCBI Taxonomy" id="3063995"/>
    <lineage>
        <taxon>Bacteria</taxon>
        <taxon>Pseudomonadati</taxon>
        <taxon>Bacteroidota</taxon>
        <taxon>Cytophagia</taxon>
        <taxon>Cytophagales</taxon>
        <taxon>Hymenobacteraceae</taxon>
        <taxon>Hymenobacter</taxon>
    </lineage>
</organism>
<keyword evidence="4" id="KW-1185">Reference proteome</keyword>
<evidence type="ECO:0000256" key="1">
    <source>
        <dbReference type="SAM" id="MobiDB-lite"/>
    </source>
</evidence>
<reference evidence="3" key="1">
    <citation type="submission" date="2023-07" db="EMBL/GenBank/DDBJ databases">
        <authorList>
            <person name="Kim M.K."/>
        </authorList>
    </citation>
    <scope>NUCLEOTIDE SEQUENCE</scope>
    <source>
        <strain evidence="3">M29</strain>
    </source>
</reference>
<evidence type="ECO:0008006" key="5">
    <source>
        <dbReference type="Google" id="ProtNLM"/>
    </source>
</evidence>
<evidence type="ECO:0000256" key="2">
    <source>
        <dbReference type="SAM" id="SignalP"/>
    </source>
</evidence>